<protein>
    <submittedName>
        <fullName evidence="1">Uncharacterized protein</fullName>
    </submittedName>
</protein>
<keyword evidence="2" id="KW-1185">Reference proteome</keyword>
<sequence>MYEFQIERIAECLKNICICKYNIVVSKFIKIFNIKLFVHTIIQKFDLNGKLIYKIIKKNYFDYSYRYKLYLYYGFCLNNYKCISIIQMNFCVTMVTAKQNTCILNHTYTCRMVKVPFINTGKMSHSTLITDNSKCKKLEMFKDVGFYTSNFYVTQKKDAEKHIENRTSNGYYLILKRIMLRKSCTCKYKYIDTTKLKTPDIKTNEHAMIKKQ</sequence>
<name>A0ABQ9F3Y9_TEGGR</name>
<accession>A0ABQ9F3Y9</accession>
<dbReference type="Proteomes" id="UP001217089">
    <property type="component" value="Unassembled WGS sequence"/>
</dbReference>
<organism evidence="1 2">
    <name type="scientific">Tegillarca granosa</name>
    <name type="common">Malaysian cockle</name>
    <name type="synonym">Anadara granosa</name>
    <dbReference type="NCBI Taxonomy" id="220873"/>
    <lineage>
        <taxon>Eukaryota</taxon>
        <taxon>Metazoa</taxon>
        <taxon>Spiralia</taxon>
        <taxon>Lophotrochozoa</taxon>
        <taxon>Mollusca</taxon>
        <taxon>Bivalvia</taxon>
        <taxon>Autobranchia</taxon>
        <taxon>Pteriomorphia</taxon>
        <taxon>Arcoida</taxon>
        <taxon>Arcoidea</taxon>
        <taxon>Arcidae</taxon>
        <taxon>Tegillarca</taxon>
    </lineage>
</organism>
<evidence type="ECO:0000313" key="1">
    <source>
        <dbReference type="EMBL" id="KAJ8311281.1"/>
    </source>
</evidence>
<reference evidence="1 2" key="1">
    <citation type="submission" date="2022-12" db="EMBL/GenBank/DDBJ databases">
        <title>Chromosome-level genome of Tegillarca granosa.</title>
        <authorList>
            <person name="Kim J."/>
        </authorList>
    </citation>
    <scope>NUCLEOTIDE SEQUENCE [LARGE SCALE GENOMIC DNA]</scope>
    <source>
        <strain evidence="1">Teg-2019</strain>
        <tissue evidence="1">Adductor muscle</tissue>
    </source>
</reference>
<comment type="caution">
    <text evidence="1">The sequence shown here is derived from an EMBL/GenBank/DDBJ whole genome shotgun (WGS) entry which is preliminary data.</text>
</comment>
<evidence type="ECO:0000313" key="2">
    <source>
        <dbReference type="Proteomes" id="UP001217089"/>
    </source>
</evidence>
<gene>
    <name evidence="1" type="ORF">KUTeg_011166</name>
</gene>
<dbReference type="EMBL" id="JARBDR010000512">
    <property type="protein sequence ID" value="KAJ8311281.1"/>
    <property type="molecule type" value="Genomic_DNA"/>
</dbReference>
<proteinExistence type="predicted"/>